<feature type="binding site" evidence="3">
    <location>
        <position position="112"/>
    </location>
    <ligand>
        <name>FAD</name>
        <dbReference type="ChEBI" id="CHEBI:57692"/>
    </ligand>
</feature>
<evidence type="ECO:0000256" key="4">
    <source>
        <dbReference type="RuleBase" id="RU003968"/>
    </source>
</evidence>
<evidence type="ECO:0000259" key="7">
    <source>
        <dbReference type="PROSITE" id="PS00624"/>
    </source>
</evidence>
<evidence type="ECO:0000259" key="6">
    <source>
        <dbReference type="PROSITE" id="PS00623"/>
    </source>
</evidence>
<evidence type="ECO:0000256" key="3">
    <source>
        <dbReference type="PIRSR" id="PIRSR000137-2"/>
    </source>
</evidence>
<dbReference type="GO" id="GO:0044550">
    <property type="term" value="P:secondary metabolite biosynthetic process"/>
    <property type="evidence" value="ECO:0007669"/>
    <property type="project" value="TreeGrafter"/>
</dbReference>
<proteinExistence type="inferred from homology"/>
<comment type="similarity">
    <text evidence="1 4">Belongs to the GMC oxidoreductase family.</text>
</comment>
<evidence type="ECO:0000256" key="5">
    <source>
        <dbReference type="SAM" id="SignalP"/>
    </source>
</evidence>
<feature type="domain" description="Glucose-methanol-choline oxidoreductase N-terminal" evidence="7">
    <location>
        <begin position="301"/>
        <end position="315"/>
    </location>
</feature>
<keyword evidence="3 4" id="KW-0274">FAD</keyword>
<evidence type="ECO:0000256" key="2">
    <source>
        <dbReference type="PIRSR" id="PIRSR000137-1"/>
    </source>
</evidence>
<keyword evidence="4" id="KW-0285">Flavoprotein</keyword>
<dbReference type="GO" id="GO:0016614">
    <property type="term" value="F:oxidoreductase activity, acting on CH-OH group of donors"/>
    <property type="evidence" value="ECO:0007669"/>
    <property type="project" value="InterPro"/>
</dbReference>
<dbReference type="Gene3D" id="3.50.50.60">
    <property type="entry name" value="FAD/NAD(P)-binding domain"/>
    <property type="match status" value="1"/>
</dbReference>
<protein>
    <recommendedName>
        <fullName evidence="6 7">Glucose-methanol-choline oxidoreductase N-terminal domain-containing protein</fullName>
    </recommendedName>
</protein>
<dbReference type="SUPFAM" id="SSF51905">
    <property type="entry name" value="FAD/NAD(P)-binding domain"/>
    <property type="match status" value="1"/>
</dbReference>
<gene>
    <name evidence="8" type="ORF">N0V93_007830</name>
</gene>
<dbReference type="InterPro" id="IPR000172">
    <property type="entry name" value="GMC_OxRdtase_N"/>
</dbReference>
<feature type="chain" id="PRO_5040833736" description="Glucose-methanol-choline oxidoreductase N-terminal domain-containing protein" evidence="5">
    <location>
        <begin position="25"/>
        <end position="619"/>
    </location>
</feature>
<dbReference type="PIRSF" id="PIRSF000137">
    <property type="entry name" value="Alcohol_oxidase"/>
    <property type="match status" value="1"/>
</dbReference>
<comment type="caution">
    <text evidence="8">The sequence shown here is derived from an EMBL/GenBank/DDBJ whole genome shotgun (WGS) entry which is preliminary data.</text>
</comment>
<dbReference type="OrthoDB" id="269227at2759"/>
<dbReference type="Gene3D" id="3.30.560.10">
    <property type="entry name" value="Glucose Oxidase, domain 3"/>
    <property type="match status" value="1"/>
</dbReference>
<dbReference type="InterPro" id="IPR036188">
    <property type="entry name" value="FAD/NAD-bd_sf"/>
</dbReference>
<dbReference type="PROSITE" id="PS00623">
    <property type="entry name" value="GMC_OXRED_1"/>
    <property type="match status" value="1"/>
</dbReference>
<dbReference type="PANTHER" id="PTHR11552:SF115">
    <property type="entry name" value="DEHYDROGENASE XPTC-RELATED"/>
    <property type="match status" value="1"/>
</dbReference>
<keyword evidence="9" id="KW-1185">Reference proteome</keyword>
<dbReference type="Proteomes" id="UP001140453">
    <property type="component" value="Unassembled WGS sequence"/>
</dbReference>
<evidence type="ECO:0000313" key="8">
    <source>
        <dbReference type="EMBL" id="KAJ4387241.1"/>
    </source>
</evidence>
<feature type="active site" description="Proton donor" evidence="2">
    <location>
        <position position="553"/>
    </location>
</feature>
<dbReference type="SUPFAM" id="SSF54373">
    <property type="entry name" value="FAD-linked reductases, C-terminal domain"/>
    <property type="match status" value="1"/>
</dbReference>
<feature type="domain" description="Glucose-methanol-choline oxidoreductase N-terminal" evidence="6">
    <location>
        <begin position="110"/>
        <end position="133"/>
    </location>
</feature>
<name>A0A9W9CTB7_9PEZI</name>
<sequence length="619" mass="67206">MIAATRQLFVAIAVLINEIALAHASRTWYEGFDYIIVGGGTAGSALTTRLSQSLTNSSILLVEAGPSALDELRINVPAMFGSTQGTVYDWNFTTTKQPHIDDREIPISRGKVLGGSSAMNYMIWNRASSAEYDAWESLGNPGWNWDNVLAGMVRSENFTGINSSDYGHIGRGAKGPISNVIDRVRPEHVLSWIPTLQELGIAHNLESLGGEPLGAMLQPGSYNPDNYTRSYSANGYIPRAGPNLQILLSTRVAKVNFEHQSQRTVKRSPEHDSPAQLFAMGVTLQNGTVLHAKKEVILSAGAIQSPGLLELSGIGKKSVLDAAVIEPIMDLPGVGENFQDHVGIPLSYQLRPGYHSRDVLKHNTTYAADQLMLWKASEVSRYDETSSGIAFLNWQQLTGNASQLVALAHDALSNSSSVIDQTKLSFLSNHSIPQMDLLLSDGLLGASYPAVDDQLYGADFVTLVGIFMRPLSRGSVHIVSSDVSQAPRIDPQYLSSQYDVQSLIEAAKYLRRVASTKPLSHFFISEYQPSLASTSKDNEWAAYARESMFSIYHYSSTCAVLPRKDGGVVGPRLKVHGTQNLRVVDVSIMPVLVGSHTQTAAYGIAEVAADIIIDDSEAN</sequence>
<evidence type="ECO:0000256" key="1">
    <source>
        <dbReference type="ARBA" id="ARBA00010790"/>
    </source>
</evidence>
<dbReference type="Pfam" id="PF00732">
    <property type="entry name" value="GMC_oxred_N"/>
    <property type="match status" value="1"/>
</dbReference>
<reference evidence="8" key="1">
    <citation type="submission" date="2022-10" db="EMBL/GenBank/DDBJ databases">
        <title>Tapping the CABI collections for fungal endophytes: first genome assemblies for Collariella, Neodidymelliopsis, Ascochyta clinopodiicola, Didymella pomorum, Didymosphaeria variabile, Neocosmospora piperis and Neocucurbitaria cava.</title>
        <authorList>
            <person name="Hill R."/>
        </authorList>
    </citation>
    <scope>NUCLEOTIDE SEQUENCE</scope>
    <source>
        <strain evidence="8">IMI 355082</strain>
    </source>
</reference>
<dbReference type="PANTHER" id="PTHR11552">
    <property type="entry name" value="GLUCOSE-METHANOL-CHOLINE GMC OXIDOREDUCTASE"/>
    <property type="match status" value="1"/>
</dbReference>
<dbReference type="AlphaFoldDB" id="A0A9W9CTB7"/>
<dbReference type="Pfam" id="PF05199">
    <property type="entry name" value="GMC_oxred_C"/>
    <property type="match status" value="1"/>
</dbReference>
<organism evidence="8 9">
    <name type="scientific">Gnomoniopsis smithogilvyi</name>
    <dbReference type="NCBI Taxonomy" id="1191159"/>
    <lineage>
        <taxon>Eukaryota</taxon>
        <taxon>Fungi</taxon>
        <taxon>Dikarya</taxon>
        <taxon>Ascomycota</taxon>
        <taxon>Pezizomycotina</taxon>
        <taxon>Sordariomycetes</taxon>
        <taxon>Sordariomycetidae</taxon>
        <taxon>Diaporthales</taxon>
        <taxon>Gnomoniaceae</taxon>
        <taxon>Gnomoniopsis</taxon>
    </lineage>
</organism>
<feature type="active site" description="Proton acceptor" evidence="2">
    <location>
        <position position="596"/>
    </location>
</feature>
<feature type="binding site" evidence="3">
    <location>
        <position position="252"/>
    </location>
    <ligand>
        <name>FAD</name>
        <dbReference type="ChEBI" id="CHEBI:57692"/>
    </ligand>
</feature>
<dbReference type="EMBL" id="JAPEVB010000005">
    <property type="protein sequence ID" value="KAJ4387241.1"/>
    <property type="molecule type" value="Genomic_DNA"/>
</dbReference>
<evidence type="ECO:0000313" key="9">
    <source>
        <dbReference type="Proteomes" id="UP001140453"/>
    </source>
</evidence>
<accession>A0A9W9CTB7</accession>
<dbReference type="GO" id="GO:0050660">
    <property type="term" value="F:flavin adenine dinucleotide binding"/>
    <property type="evidence" value="ECO:0007669"/>
    <property type="project" value="InterPro"/>
</dbReference>
<comment type="cofactor">
    <cofactor evidence="3">
        <name>FAD</name>
        <dbReference type="ChEBI" id="CHEBI:57692"/>
    </cofactor>
</comment>
<dbReference type="InterPro" id="IPR012132">
    <property type="entry name" value="GMC_OxRdtase"/>
</dbReference>
<feature type="signal peptide" evidence="5">
    <location>
        <begin position="1"/>
        <end position="24"/>
    </location>
</feature>
<keyword evidence="5" id="KW-0732">Signal</keyword>
<dbReference type="InterPro" id="IPR007867">
    <property type="entry name" value="GMC_OxRtase_C"/>
</dbReference>
<dbReference type="PROSITE" id="PS00624">
    <property type="entry name" value="GMC_OXRED_2"/>
    <property type="match status" value="1"/>
</dbReference>